<organism evidence="4 5">
    <name type="scientific">Porphyra umbilicalis</name>
    <name type="common">Purple laver</name>
    <name type="synonym">Red alga</name>
    <dbReference type="NCBI Taxonomy" id="2786"/>
    <lineage>
        <taxon>Eukaryota</taxon>
        <taxon>Rhodophyta</taxon>
        <taxon>Bangiophyceae</taxon>
        <taxon>Bangiales</taxon>
        <taxon>Bangiaceae</taxon>
        <taxon>Porphyra</taxon>
    </lineage>
</organism>
<evidence type="ECO:0000256" key="2">
    <source>
        <dbReference type="ARBA" id="ARBA00023002"/>
    </source>
</evidence>
<dbReference type="Pfam" id="PF00106">
    <property type="entry name" value="adh_short"/>
    <property type="match status" value="1"/>
</dbReference>
<evidence type="ECO:0000313" key="5">
    <source>
        <dbReference type="Proteomes" id="UP000218209"/>
    </source>
</evidence>
<comment type="similarity">
    <text evidence="1">Belongs to the short-chain dehydrogenases/reductases (SDR) family.</text>
</comment>
<dbReference type="InterPro" id="IPR036291">
    <property type="entry name" value="NAD(P)-bd_dom_sf"/>
</dbReference>
<dbReference type="OrthoDB" id="37659at2759"/>
<protein>
    <submittedName>
        <fullName evidence="4">Uncharacterized protein</fullName>
    </submittedName>
</protein>
<dbReference type="PRINTS" id="PR00081">
    <property type="entry name" value="GDHRDH"/>
</dbReference>
<dbReference type="Proteomes" id="UP000218209">
    <property type="component" value="Unassembled WGS sequence"/>
</dbReference>
<accession>A0A1X6P7Y4</accession>
<dbReference type="InterPro" id="IPR051911">
    <property type="entry name" value="SDR_oxidoreductase"/>
</dbReference>
<proteinExistence type="inferred from homology"/>
<dbReference type="GO" id="GO:0016491">
    <property type="term" value="F:oxidoreductase activity"/>
    <property type="evidence" value="ECO:0007669"/>
    <property type="project" value="UniProtKB-KW"/>
</dbReference>
<sequence>MDPPIAIVTGANSGIGLAVTVALARAGHVVHAGMRDAAAPDELLAAVASAPLPAAAAVHVLRMDVGSDASVASAVASVLAATGDRVDVAVACAGYGVIMNVEDATVEDVSSCMNVNFFGALRVVKAVVPAMRRRGAGRVIGVSSVAGLIGLPFYGPYAASKFAMEGFWECCAAEYKALGVHFIVVEPGPVATNVAARIQMKRSPPGDLAPICAAFEAKTVRSMMESMQSADECAAFFLRAVTDPTPALRYMTHEGSAELLRTKYVDLDGAGVAAATAAMSAPMSEDGGEKKKEEEGGEKHSE</sequence>
<dbReference type="InterPro" id="IPR002347">
    <property type="entry name" value="SDR_fam"/>
</dbReference>
<keyword evidence="5" id="KW-1185">Reference proteome</keyword>
<dbReference type="PANTHER" id="PTHR43976">
    <property type="entry name" value="SHORT CHAIN DEHYDROGENASE"/>
    <property type="match status" value="1"/>
</dbReference>
<dbReference type="Gene3D" id="3.40.50.720">
    <property type="entry name" value="NAD(P)-binding Rossmann-like Domain"/>
    <property type="match status" value="1"/>
</dbReference>
<evidence type="ECO:0000256" key="3">
    <source>
        <dbReference type="SAM" id="MobiDB-lite"/>
    </source>
</evidence>
<gene>
    <name evidence="4" type="ORF">BU14_0166s0041</name>
</gene>
<dbReference type="SUPFAM" id="SSF51735">
    <property type="entry name" value="NAD(P)-binding Rossmann-fold domains"/>
    <property type="match status" value="1"/>
</dbReference>
<dbReference type="PANTHER" id="PTHR43976:SF16">
    <property type="entry name" value="SHORT-CHAIN DEHYDROGENASE_REDUCTASE FAMILY PROTEIN"/>
    <property type="match status" value="1"/>
</dbReference>
<feature type="compositionally biased region" description="Basic and acidic residues" evidence="3">
    <location>
        <begin position="287"/>
        <end position="302"/>
    </location>
</feature>
<evidence type="ECO:0000313" key="4">
    <source>
        <dbReference type="EMBL" id="OSX77001.1"/>
    </source>
</evidence>
<dbReference type="AlphaFoldDB" id="A0A1X6P7Y4"/>
<evidence type="ECO:0000256" key="1">
    <source>
        <dbReference type="ARBA" id="ARBA00006484"/>
    </source>
</evidence>
<keyword evidence="2" id="KW-0560">Oxidoreductase</keyword>
<feature type="region of interest" description="Disordered" evidence="3">
    <location>
        <begin position="278"/>
        <end position="302"/>
    </location>
</feature>
<reference evidence="4 5" key="1">
    <citation type="submission" date="2017-03" db="EMBL/GenBank/DDBJ databases">
        <title>WGS assembly of Porphyra umbilicalis.</title>
        <authorList>
            <person name="Brawley S.H."/>
            <person name="Blouin N.A."/>
            <person name="Ficko-Blean E."/>
            <person name="Wheeler G.L."/>
            <person name="Lohr M."/>
            <person name="Goodson H.V."/>
            <person name="Jenkins J.W."/>
            <person name="Blaby-Haas C.E."/>
            <person name="Helliwell K.E."/>
            <person name="Chan C."/>
            <person name="Marriage T."/>
            <person name="Bhattacharya D."/>
            <person name="Klein A.S."/>
            <person name="Badis Y."/>
            <person name="Brodie J."/>
            <person name="Cao Y."/>
            <person name="Collen J."/>
            <person name="Dittami S.M."/>
            <person name="Gachon C.M."/>
            <person name="Green B.R."/>
            <person name="Karpowicz S."/>
            <person name="Kim J.W."/>
            <person name="Kudahl U."/>
            <person name="Lin S."/>
            <person name="Michel G."/>
            <person name="Mittag M."/>
            <person name="Olson B.J."/>
            <person name="Pangilinan J."/>
            <person name="Peng Y."/>
            <person name="Qiu H."/>
            <person name="Shu S."/>
            <person name="Singer J.T."/>
            <person name="Smith A.G."/>
            <person name="Sprecher B.N."/>
            <person name="Wagner V."/>
            <person name="Wang W."/>
            <person name="Wang Z.-Y."/>
            <person name="Yan J."/>
            <person name="Yarish C."/>
            <person name="Zoeuner-Riek S."/>
            <person name="Zhuang Y."/>
            <person name="Zou Y."/>
            <person name="Lindquist E.A."/>
            <person name="Grimwood J."/>
            <person name="Barry K."/>
            <person name="Rokhsar D.S."/>
            <person name="Schmutz J."/>
            <person name="Stiller J.W."/>
            <person name="Grossman A.R."/>
            <person name="Prochnik S.E."/>
        </authorList>
    </citation>
    <scope>NUCLEOTIDE SEQUENCE [LARGE SCALE GENOMIC DNA]</scope>
    <source>
        <strain evidence="4">4086291</strain>
    </source>
</reference>
<name>A0A1X6P7Y4_PORUM</name>
<dbReference type="EMBL" id="KV918849">
    <property type="protein sequence ID" value="OSX77001.1"/>
    <property type="molecule type" value="Genomic_DNA"/>
</dbReference>